<dbReference type="GO" id="GO:0000908">
    <property type="term" value="F:taurine dioxygenase activity"/>
    <property type="evidence" value="ECO:0007669"/>
    <property type="project" value="TreeGrafter"/>
</dbReference>
<dbReference type="PANTHER" id="PTHR30468">
    <property type="entry name" value="ALPHA-KETOGLUTARATE-DEPENDENT SULFONATE DIOXYGENASE"/>
    <property type="match status" value="1"/>
</dbReference>
<dbReference type="GO" id="GO:0006790">
    <property type="term" value="P:sulfur compound metabolic process"/>
    <property type="evidence" value="ECO:0007669"/>
    <property type="project" value="TreeGrafter"/>
</dbReference>
<dbReference type="Pfam" id="PF02668">
    <property type="entry name" value="TauD"/>
    <property type="match status" value="1"/>
</dbReference>
<evidence type="ECO:0000256" key="2">
    <source>
        <dbReference type="ARBA" id="ARBA00022723"/>
    </source>
</evidence>
<comment type="similarity">
    <text evidence="1">Belongs to the TfdA dioxygenase family.</text>
</comment>
<dbReference type="AlphaFoldDB" id="A0A382J086"/>
<dbReference type="EMBL" id="UINC01070695">
    <property type="protein sequence ID" value="SVC05039.1"/>
    <property type="molecule type" value="Genomic_DNA"/>
</dbReference>
<name>A0A382J086_9ZZZZ</name>
<dbReference type="GO" id="GO:0005737">
    <property type="term" value="C:cytoplasm"/>
    <property type="evidence" value="ECO:0007669"/>
    <property type="project" value="TreeGrafter"/>
</dbReference>
<organism evidence="7">
    <name type="scientific">marine metagenome</name>
    <dbReference type="NCBI Taxonomy" id="408172"/>
    <lineage>
        <taxon>unclassified sequences</taxon>
        <taxon>metagenomes</taxon>
        <taxon>ecological metagenomes</taxon>
    </lineage>
</organism>
<dbReference type="SUPFAM" id="SSF51197">
    <property type="entry name" value="Clavaminate synthase-like"/>
    <property type="match status" value="1"/>
</dbReference>
<keyword evidence="4" id="KW-0560">Oxidoreductase</keyword>
<feature type="domain" description="TauD/TfdA-like" evidence="6">
    <location>
        <begin position="2"/>
        <end position="166"/>
    </location>
</feature>
<keyword evidence="3" id="KW-0223">Dioxygenase</keyword>
<evidence type="ECO:0000256" key="5">
    <source>
        <dbReference type="ARBA" id="ARBA00023004"/>
    </source>
</evidence>
<accession>A0A382J086</accession>
<dbReference type="InterPro" id="IPR042098">
    <property type="entry name" value="TauD-like_sf"/>
</dbReference>
<feature type="non-terminal residue" evidence="7">
    <location>
        <position position="1"/>
    </location>
</feature>
<gene>
    <name evidence="7" type="ORF">METZ01_LOCUS257893</name>
</gene>
<evidence type="ECO:0000313" key="7">
    <source>
        <dbReference type="EMBL" id="SVC05039.1"/>
    </source>
</evidence>
<evidence type="ECO:0000256" key="4">
    <source>
        <dbReference type="ARBA" id="ARBA00023002"/>
    </source>
</evidence>
<keyword evidence="5" id="KW-0408">Iron</keyword>
<dbReference type="Gene3D" id="3.60.130.10">
    <property type="entry name" value="Clavaminate synthase-like"/>
    <property type="match status" value="1"/>
</dbReference>
<evidence type="ECO:0000256" key="1">
    <source>
        <dbReference type="ARBA" id="ARBA00005896"/>
    </source>
</evidence>
<dbReference type="PANTHER" id="PTHR30468:SF1">
    <property type="entry name" value="ALPHA-KETOGLUTARATE-DEPENDENT SULFONATE DIOXYGENASE"/>
    <property type="match status" value="1"/>
</dbReference>
<feature type="non-terminal residue" evidence="7">
    <location>
        <position position="168"/>
    </location>
</feature>
<sequence>KQIPPLGSILLGKIIPKKGGDTLFSSLSAAFSDLSKEMKESLKSMTAIHSFEHGFKESLAEPYGREKLSQALIDNPPVEHPVIRTHPITGKKLIFVNSLFTLKIKLISDSESKELLEFLCEHIKQEKYQCRFSWEVNSIAFWDNRSVIHKPDNDYWPQVRRMERITID</sequence>
<reference evidence="7" key="1">
    <citation type="submission" date="2018-05" db="EMBL/GenBank/DDBJ databases">
        <authorList>
            <person name="Lanie J.A."/>
            <person name="Ng W.-L."/>
            <person name="Kazmierczak K.M."/>
            <person name="Andrzejewski T.M."/>
            <person name="Davidsen T.M."/>
            <person name="Wayne K.J."/>
            <person name="Tettelin H."/>
            <person name="Glass J.I."/>
            <person name="Rusch D."/>
            <person name="Podicherti R."/>
            <person name="Tsui H.-C.T."/>
            <person name="Winkler M.E."/>
        </authorList>
    </citation>
    <scope>NUCLEOTIDE SEQUENCE</scope>
</reference>
<keyword evidence="2" id="KW-0479">Metal-binding</keyword>
<evidence type="ECO:0000259" key="6">
    <source>
        <dbReference type="Pfam" id="PF02668"/>
    </source>
</evidence>
<protein>
    <recommendedName>
        <fullName evidence="6">TauD/TfdA-like domain-containing protein</fullName>
    </recommendedName>
</protein>
<dbReference type="InterPro" id="IPR051323">
    <property type="entry name" value="AtsK-like"/>
</dbReference>
<dbReference type="GO" id="GO:0046872">
    <property type="term" value="F:metal ion binding"/>
    <property type="evidence" value="ECO:0007669"/>
    <property type="project" value="UniProtKB-KW"/>
</dbReference>
<proteinExistence type="inferred from homology"/>
<dbReference type="InterPro" id="IPR003819">
    <property type="entry name" value="TauD/TfdA-like"/>
</dbReference>
<evidence type="ECO:0000256" key="3">
    <source>
        <dbReference type="ARBA" id="ARBA00022964"/>
    </source>
</evidence>